<dbReference type="PROSITE" id="PS51194">
    <property type="entry name" value="HELICASE_CTER"/>
    <property type="match status" value="1"/>
</dbReference>
<dbReference type="STRING" id="1314783.A0A165KFX1"/>
<dbReference type="GO" id="GO:0005737">
    <property type="term" value="C:cytoplasm"/>
    <property type="evidence" value="ECO:0007669"/>
    <property type="project" value="TreeGrafter"/>
</dbReference>
<dbReference type="PANTHER" id="PTHR13710">
    <property type="entry name" value="DNA HELICASE RECQ FAMILY MEMBER"/>
    <property type="match status" value="1"/>
</dbReference>
<keyword evidence="4" id="KW-0238">DNA-binding</keyword>
<accession>A0A165KFX1</accession>
<dbReference type="Gene3D" id="3.40.50.300">
    <property type="entry name" value="P-loop containing nucleotide triphosphate hydrolases"/>
    <property type="match status" value="2"/>
</dbReference>
<feature type="region of interest" description="Disordered" evidence="8">
    <location>
        <begin position="481"/>
        <end position="575"/>
    </location>
</feature>
<dbReference type="AlphaFoldDB" id="A0A165KFX1"/>
<dbReference type="EMBL" id="KV429278">
    <property type="protein sequence ID" value="KZT63081.1"/>
    <property type="molecule type" value="Genomic_DNA"/>
</dbReference>
<dbReference type="GO" id="GO:0003677">
    <property type="term" value="F:DNA binding"/>
    <property type="evidence" value="ECO:0007669"/>
    <property type="project" value="UniProtKB-KW"/>
</dbReference>
<keyword evidence="5" id="KW-0413">Isomerase</keyword>
<name>A0A165KFX1_9APHY</name>
<sequence length="958" mass="107072">MRLVFLRQIKHTTRTVAPHRDDVGCRGLERWFTEKKPSTFNTLCSLQHLASGIVKATMSLPRIWWKDQTTWRSLLYRGDLISLDRLEDMFRSLEETTVKTWKGSVLRGRHLHVDYDTIKEDLAADDIGYCFLNDPRNKAFHHRTILLETITDDPELRDVFLLKQGSSYLWKADALRGWLTDYSVLQGLLMLRCEMLAGGPARATEMGSMKFRSTATRRVRNLSVLGTHLAMLTTYHKSGAMTGTDRLIPHSIDAFTADLIIQSLAIARPFAEMAAQVCFPQRADIHALYRDGLFVNFDRPFDTDTLSELMRRHTQPSMGVGLTINPWRHISIAFRRKLCRGASDLFEDEQDLESVDALMSGHSRAQENRTYGISAESLAGPGEDILPLYLTASTDWHVVTHTVPGGVMLPYEEAMGKYFADLTRVGVIGHIQQARKPSSAVTEERVSHLISEMVVPIIGQEIQSAVKDALTQVMAQLHIAPPDEVPRTVGDSARRASSSMTGQEAKKRAMPSPSSPSAASPTHSPLSRAALRRQRKSTLSSSSSSSGGSMHASVHRSTPPFRPARPSVSPSLLPPPFSPEIMEELALAPTVPIDQELAEDRALEVIGGLVQKPFVDWSCTSQREAMMAVLSCRTDVIAVLPTNAGKSMLMIVPSILEEDMVTVGILPLKSLLFDFQRKLDKMGVAYEIWTGDGHGRLGGQKNLILVLIDQVIKPSWRQAIAELNETRAVRRYVFDEAHYALTASNFRDCLQDVYAIRQFSAQFVLMSGTIPPTSEESLKTSFGLLNDTKTIRADLTGRPEIQYILEPLRDSWEQIFLRTQQILEHEVAEFRPVDRGLVFVPFKEKGFLLARYLHCQFYCGGGDLTDDVRRDVYQKWVSGHHKVMVCTSAFGAGNDYPHVRVVIHAGNPYELVGYIQESGRAGRDKAHARSHVLPGPWPLKRPLLPSSAPHAAWVLSRG</sequence>
<dbReference type="InterPro" id="IPR001650">
    <property type="entry name" value="Helicase_C-like"/>
</dbReference>
<keyword evidence="3" id="KW-0067">ATP-binding</keyword>
<evidence type="ECO:0000259" key="9">
    <source>
        <dbReference type="PROSITE" id="PS51192"/>
    </source>
</evidence>
<dbReference type="GO" id="GO:0005694">
    <property type="term" value="C:chromosome"/>
    <property type="evidence" value="ECO:0007669"/>
    <property type="project" value="TreeGrafter"/>
</dbReference>
<feature type="domain" description="Helicase C-terminal" evidence="10">
    <location>
        <begin position="822"/>
        <end position="958"/>
    </location>
</feature>
<dbReference type="GO" id="GO:0016787">
    <property type="term" value="F:hydrolase activity"/>
    <property type="evidence" value="ECO:0007669"/>
    <property type="project" value="UniProtKB-KW"/>
</dbReference>
<evidence type="ECO:0000256" key="8">
    <source>
        <dbReference type="SAM" id="MobiDB-lite"/>
    </source>
</evidence>
<evidence type="ECO:0000256" key="5">
    <source>
        <dbReference type="ARBA" id="ARBA00023235"/>
    </source>
</evidence>
<dbReference type="GO" id="GO:0000724">
    <property type="term" value="P:double-strand break repair via homologous recombination"/>
    <property type="evidence" value="ECO:0007669"/>
    <property type="project" value="TreeGrafter"/>
</dbReference>
<proteinExistence type="inferred from homology"/>
<protein>
    <recommendedName>
        <fullName evidence="7">DNA 3'-5' helicase</fullName>
        <ecNumber evidence="7">5.6.2.4</ecNumber>
    </recommendedName>
</protein>
<feature type="compositionally biased region" description="Low complexity" evidence="8">
    <location>
        <begin position="510"/>
        <end position="527"/>
    </location>
</feature>
<evidence type="ECO:0000256" key="7">
    <source>
        <dbReference type="ARBA" id="ARBA00034808"/>
    </source>
</evidence>
<evidence type="ECO:0000256" key="2">
    <source>
        <dbReference type="ARBA" id="ARBA00022741"/>
    </source>
</evidence>
<dbReference type="InterPro" id="IPR027417">
    <property type="entry name" value="P-loop_NTPase"/>
</dbReference>
<dbReference type="GO" id="GO:0043138">
    <property type="term" value="F:3'-5' DNA helicase activity"/>
    <property type="evidence" value="ECO:0007669"/>
    <property type="project" value="UniProtKB-EC"/>
</dbReference>
<gene>
    <name evidence="11" type="ORF">DAEQUDRAFT_770947</name>
</gene>
<dbReference type="EC" id="5.6.2.4" evidence="7"/>
<feature type="domain" description="Helicase ATP-binding" evidence="9">
    <location>
        <begin position="627"/>
        <end position="788"/>
    </location>
</feature>
<dbReference type="InterPro" id="IPR011545">
    <property type="entry name" value="DEAD/DEAH_box_helicase_dom"/>
</dbReference>
<comment type="catalytic activity">
    <reaction evidence="6">
        <text>Couples ATP hydrolysis with the unwinding of duplex DNA by translocating in the 3'-5' direction.</text>
        <dbReference type="EC" id="5.6.2.4"/>
    </reaction>
</comment>
<dbReference type="PROSITE" id="PS51192">
    <property type="entry name" value="HELICASE_ATP_BIND_1"/>
    <property type="match status" value="1"/>
</dbReference>
<dbReference type="Pfam" id="PF00270">
    <property type="entry name" value="DEAD"/>
    <property type="match status" value="1"/>
</dbReference>
<evidence type="ECO:0000256" key="6">
    <source>
        <dbReference type="ARBA" id="ARBA00034617"/>
    </source>
</evidence>
<keyword evidence="2" id="KW-0547">Nucleotide-binding</keyword>
<evidence type="ECO:0000256" key="1">
    <source>
        <dbReference type="ARBA" id="ARBA00005446"/>
    </source>
</evidence>
<reference evidence="11 12" key="1">
    <citation type="journal article" date="2016" name="Mol. Biol. Evol.">
        <title>Comparative Genomics of Early-Diverging Mushroom-Forming Fungi Provides Insights into the Origins of Lignocellulose Decay Capabilities.</title>
        <authorList>
            <person name="Nagy L.G."/>
            <person name="Riley R."/>
            <person name="Tritt A."/>
            <person name="Adam C."/>
            <person name="Daum C."/>
            <person name="Floudas D."/>
            <person name="Sun H."/>
            <person name="Yadav J.S."/>
            <person name="Pangilinan J."/>
            <person name="Larsson K.H."/>
            <person name="Matsuura K."/>
            <person name="Barry K."/>
            <person name="Labutti K."/>
            <person name="Kuo R."/>
            <person name="Ohm R.A."/>
            <person name="Bhattacharya S.S."/>
            <person name="Shirouzu T."/>
            <person name="Yoshinaga Y."/>
            <person name="Martin F.M."/>
            <person name="Grigoriev I.V."/>
            <person name="Hibbett D.S."/>
        </authorList>
    </citation>
    <scope>NUCLEOTIDE SEQUENCE [LARGE SCALE GENOMIC DNA]</scope>
    <source>
        <strain evidence="11 12">L-15889</strain>
    </source>
</reference>
<dbReference type="OrthoDB" id="2747940at2759"/>
<dbReference type="PANTHER" id="PTHR13710:SF105">
    <property type="entry name" value="ATP-DEPENDENT DNA HELICASE Q1"/>
    <property type="match status" value="1"/>
</dbReference>
<dbReference type="GO" id="GO:0005524">
    <property type="term" value="F:ATP binding"/>
    <property type="evidence" value="ECO:0007669"/>
    <property type="project" value="UniProtKB-KW"/>
</dbReference>
<keyword evidence="12" id="KW-1185">Reference proteome</keyword>
<feature type="compositionally biased region" description="Low complexity" evidence="8">
    <location>
        <begin position="540"/>
        <end position="549"/>
    </location>
</feature>
<dbReference type="SUPFAM" id="SSF52540">
    <property type="entry name" value="P-loop containing nucleoside triphosphate hydrolases"/>
    <property type="match status" value="1"/>
</dbReference>
<dbReference type="Proteomes" id="UP000076727">
    <property type="component" value="Unassembled WGS sequence"/>
</dbReference>
<dbReference type="SMART" id="SM00487">
    <property type="entry name" value="DEXDc"/>
    <property type="match status" value="1"/>
</dbReference>
<evidence type="ECO:0000313" key="12">
    <source>
        <dbReference type="Proteomes" id="UP000076727"/>
    </source>
</evidence>
<evidence type="ECO:0000256" key="3">
    <source>
        <dbReference type="ARBA" id="ARBA00022840"/>
    </source>
</evidence>
<dbReference type="SMART" id="SM00490">
    <property type="entry name" value="HELICc"/>
    <property type="match status" value="1"/>
</dbReference>
<dbReference type="GO" id="GO:0009378">
    <property type="term" value="F:four-way junction helicase activity"/>
    <property type="evidence" value="ECO:0007669"/>
    <property type="project" value="TreeGrafter"/>
</dbReference>
<evidence type="ECO:0000259" key="10">
    <source>
        <dbReference type="PROSITE" id="PS51194"/>
    </source>
</evidence>
<evidence type="ECO:0000313" key="11">
    <source>
        <dbReference type="EMBL" id="KZT63081.1"/>
    </source>
</evidence>
<dbReference type="Pfam" id="PF00271">
    <property type="entry name" value="Helicase_C"/>
    <property type="match status" value="1"/>
</dbReference>
<evidence type="ECO:0000256" key="4">
    <source>
        <dbReference type="ARBA" id="ARBA00023125"/>
    </source>
</evidence>
<comment type="similarity">
    <text evidence="1">Belongs to the helicase family. RecQ subfamily.</text>
</comment>
<organism evidence="11 12">
    <name type="scientific">Daedalea quercina L-15889</name>
    <dbReference type="NCBI Taxonomy" id="1314783"/>
    <lineage>
        <taxon>Eukaryota</taxon>
        <taxon>Fungi</taxon>
        <taxon>Dikarya</taxon>
        <taxon>Basidiomycota</taxon>
        <taxon>Agaricomycotina</taxon>
        <taxon>Agaricomycetes</taxon>
        <taxon>Polyporales</taxon>
        <taxon>Fomitopsis</taxon>
    </lineage>
</organism>
<dbReference type="InterPro" id="IPR014001">
    <property type="entry name" value="Helicase_ATP-bd"/>
</dbReference>
<keyword evidence="11" id="KW-0378">Hydrolase</keyword>